<evidence type="ECO:0000313" key="11">
    <source>
        <dbReference type="EMBL" id="KAF2453355.1"/>
    </source>
</evidence>
<dbReference type="EMBL" id="MU001698">
    <property type="protein sequence ID" value="KAF2453355.1"/>
    <property type="molecule type" value="Genomic_DNA"/>
</dbReference>
<feature type="compositionally biased region" description="Basic and acidic residues" evidence="8">
    <location>
        <begin position="284"/>
        <end position="353"/>
    </location>
</feature>
<dbReference type="GO" id="GO:0043596">
    <property type="term" value="C:nuclear replication fork"/>
    <property type="evidence" value="ECO:0007669"/>
    <property type="project" value="TreeGrafter"/>
</dbReference>
<sequence length="960" mass="104254">MIVRESPHKRNRNSRSDSPSSDPSAWPPKSPHQALLSSPSGRRKLEQAREARLAASRSARASRERTSLSPSPSPTKRRAQRPTSATSDRLHAFTKDELEVQDGAGEHDETEEDDEETLRLQLQAIEARLRLKKLQASKKSKAARPGSSDVEDGDGRATSSSSGRISRTVGARTESSLSTTSAQGRALSAAREGPGERGAGRWVGEREQEDVQVPVSPIKRAQPPQEQTSPARVLLGIDKGLRAQDVSLKRPSRFREASEASRGDKLSRASSVRTASGGSGFGMESERQLPKVKSFSERMAESREREKERREKEEKKERRAEKRSRGFGIDGKELERYRMERDEGEDRIIRNDAKMPPPSTSKSKSTLERQEGSSLSKSRSTPNLQTSDLSSTTRSSSTLSSRPTTSTSSHTPFSNPTRYPNQPPTPYSRPNSSFDSPVSASTSASTTATDSATTIESYSGLHISKRLIPHNVLTRTFESKAMYPLPRLLKDVKAPDYSIPFSDDTTSDDFVVLGIIASKSPPRDIKTSHVSIDPATGEPPPKPKFMVLQLTDLKWEVDLYLFDAAFRAFYRLTPGTLIALLNPGIMPPRADMVSAQTGAFSLKITSGEGDELLELGRARDIDWCQATRKDGTSCPSWVDKRHTNYCEFHVNAEVARARRGRMEVNSMSGYKGSSATGSGGGGAFTVHGGGGGPGFGRGSGRGRGALGFGAGGRGGGGFRDDGLRREGQWHDRHAHETVFIAPKEFARGAGTTAALLDADEDAFARGCSREELVRRRRVEREREMEMCRKLGKAGTGGGVGGEYLRVKGGGAEEKNGEGQAGSLEETKPDVDPAALGLLGRTAGDVRLSPVKRKRGDSTQGSQQQQQPMGWGGARRAGLISETKLVSSSTRARGERKTSLVKPGERAVAGEESPKKKARFMLAEKGIREPGRESLGGAEVGKGDVWDEMGEEDDDELDIIR</sequence>
<dbReference type="GO" id="GO:0008270">
    <property type="term" value="F:zinc ion binding"/>
    <property type="evidence" value="ECO:0007669"/>
    <property type="project" value="UniProtKB-KW"/>
</dbReference>
<feature type="region of interest" description="Disordered" evidence="8">
    <location>
        <begin position="1"/>
        <end position="119"/>
    </location>
</feature>
<feature type="compositionally biased region" description="Low complexity" evidence="8">
    <location>
        <begin position="386"/>
        <end position="414"/>
    </location>
</feature>
<keyword evidence="7" id="KW-0539">Nucleus</keyword>
<feature type="compositionally biased region" description="Basic and acidic residues" evidence="8">
    <location>
        <begin position="43"/>
        <end position="52"/>
    </location>
</feature>
<keyword evidence="4" id="KW-0479">Metal-binding</keyword>
<dbReference type="InterPro" id="IPR040184">
    <property type="entry name" value="Mcm10"/>
</dbReference>
<dbReference type="InterPro" id="IPR012340">
    <property type="entry name" value="NA-bd_OB-fold"/>
</dbReference>
<keyword evidence="6" id="KW-0862">Zinc</keyword>
<feature type="compositionally biased region" description="Acidic residues" evidence="8">
    <location>
        <begin position="945"/>
        <end position="960"/>
    </location>
</feature>
<gene>
    <name evidence="11" type="ORF">BDY21DRAFT_402477</name>
</gene>
<feature type="compositionally biased region" description="Polar residues" evidence="8">
    <location>
        <begin position="372"/>
        <end position="385"/>
    </location>
</feature>
<dbReference type="GO" id="GO:0006270">
    <property type="term" value="P:DNA replication initiation"/>
    <property type="evidence" value="ECO:0007669"/>
    <property type="project" value="InterPro"/>
</dbReference>
<protein>
    <submittedName>
        <fullName evidence="11">Uncharacterized protein</fullName>
    </submittedName>
</protein>
<dbReference type="OrthoDB" id="202825at2759"/>
<feature type="compositionally biased region" description="Polar residues" evidence="8">
    <location>
        <begin position="173"/>
        <end position="183"/>
    </location>
</feature>
<dbReference type="InterPro" id="IPR015408">
    <property type="entry name" value="Znf_Mcm10/DnaG"/>
</dbReference>
<keyword evidence="3" id="KW-0235">DNA replication</keyword>
<feature type="compositionally biased region" description="Basic and acidic residues" evidence="8">
    <location>
        <begin position="891"/>
        <end position="914"/>
    </location>
</feature>
<dbReference type="Pfam" id="PF22379">
    <property type="entry name" value="OB_MCM10"/>
    <property type="match status" value="1"/>
</dbReference>
<feature type="region of interest" description="Disordered" evidence="8">
    <location>
        <begin position="807"/>
        <end position="960"/>
    </location>
</feature>
<dbReference type="Pfam" id="PF09329">
    <property type="entry name" value="zf-primase"/>
    <property type="match status" value="1"/>
</dbReference>
<comment type="subcellular location">
    <subcellularLocation>
        <location evidence="1">Nucleus</location>
    </subcellularLocation>
</comment>
<accession>A0A6A6NNL0</accession>
<evidence type="ECO:0000259" key="9">
    <source>
        <dbReference type="Pfam" id="PF09329"/>
    </source>
</evidence>
<keyword evidence="12" id="KW-1185">Reference proteome</keyword>
<dbReference type="Proteomes" id="UP000799766">
    <property type="component" value="Unassembled WGS sequence"/>
</dbReference>
<evidence type="ECO:0000313" key="12">
    <source>
        <dbReference type="Proteomes" id="UP000799766"/>
    </source>
</evidence>
<organism evidence="11 12">
    <name type="scientific">Lineolata rhizophorae</name>
    <dbReference type="NCBI Taxonomy" id="578093"/>
    <lineage>
        <taxon>Eukaryota</taxon>
        <taxon>Fungi</taxon>
        <taxon>Dikarya</taxon>
        <taxon>Ascomycota</taxon>
        <taxon>Pezizomycotina</taxon>
        <taxon>Dothideomycetes</taxon>
        <taxon>Dothideomycetes incertae sedis</taxon>
        <taxon>Lineolatales</taxon>
        <taxon>Lineolataceae</taxon>
        <taxon>Lineolata</taxon>
    </lineage>
</organism>
<keyword evidence="5" id="KW-0863">Zinc-finger</keyword>
<feature type="compositionally biased region" description="Low complexity" evidence="8">
    <location>
        <begin position="432"/>
        <end position="453"/>
    </location>
</feature>
<reference evidence="11" key="1">
    <citation type="journal article" date="2020" name="Stud. Mycol.">
        <title>101 Dothideomycetes genomes: a test case for predicting lifestyles and emergence of pathogens.</title>
        <authorList>
            <person name="Haridas S."/>
            <person name="Albert R."/>
            <person name="Binder M."/>
            <person name="Bloem J."/>
            <person name="Labutti K."/>
            <person name="Salamov A."/>
            <person name="Andreopoulos B."/>
            <person name="Baker S."/>
            <person name="Barry K."/>
            <person name="Bills G."/>
            <person name="Bluhm B."/>
            <person name="Cannon C."/>
            <person name="Castanera R."/>
            <person name="Culley D."/>
            <person name="Daum C."/>
            <person name="Ezra D."/>
            <person name="Gonzalez J."/>
            <person name="Henrissat B."/>
            <person name="Kuo A."/>
            <person name="Liang C."/>
            <person name="Lipzen A."/>
            <person name="Lutzoni F."/>
            <person name="Magnuson J."/>
            <person name="Mondo S."/>
            <person name="Nolan M."/>
            <person name="Ohm R."/>
            <person name="Pangilinan J."/>
            <person name="Park H.-J."/>
            <person name="Ramirez L."/>
            <person name="Alfaro M."/>
            <person name="Sun H."/>
            <person name="Tritt A."/>
            <person name="Yoshinaga Y."/>
            <person name="Zwiers L.-H."/>
            <person name="Turgeon B."/>
            <person name="Goodwin S."/>
            <person name="Spatafora J."/>
            <person name="Crous P."/>
            <person name="Grigoriev I."/>
        </authorList>
    </citation>
    <scope>NUCLEOTIDE SEQUENCE</scope>
    <source>
        <strain evidence="11">ATCC 16933</strain>
    </source>
</reference>
<dbReference type="AlphaFoldDB" id="A0A6A6NNL0"/>
<evidence type="ECO:0000256" key="7">
    <source>
        <dbReference type="ARBA" id="ARBA00023242"/>
    </source>
</evidence>
<dbReference type="PANTHER" id="PTHR13454:SF11">
    <property type="entry name" value="PROTEIN MCM10 HOMOLOG"/>
    <property type="match status" value="1"/>
</dbReference>
<dbReference type="GO" id="GO:0003697">
    <property type="term" value="F:single-stranded DNA binding"/>
    <property type="evidence" value="ECO:0007669"/>
    <property type="project" value="InterPro"/>
</dbReference>
<dbReference type="Gene3D" id="2.40.50.140">
    <property type="entry name" value="Nucleic acid-binding proteins"/>
    <property type="match status" value="1"/>
</dbReference>
<evidence type="ECO:0000256" key="8">
    <source>
        <dbReference type="SAM" id="MobiDB-lite"/>
    </source>
</evidence>
<evidence type="ECO:0000256" key="1">
    <source>
        <dbReference type="ARBA" id="ARBA00004123"/>
    </source>
</evidence>
<feature type="compositionally biased region" description="Basic and acidic residues" evidence="8">
    <location>
        <begin position="88"/>
        <end position="98"/>
    </location>
</feature>
<dbReference type="GO" id="GO:0003688">
    <property type="term" value="F:DNA replication origin binding"/>
    <property type="evidence" value="ECO:0007669"/>
    <property type="project" value="TreeGrafter"/>
</dbReference>
<feature type="compositionally biased region" description="Basic and acidic residues" evidence="8">
    <location>
        <begin position="253"/>
        <end position="267"/>
    </location>
</feature>
<name>A0A6A6NNL0_9PEZI</name>
<feature type="region of interest" description="Disordered" evidence="8">
    <location>
        <begin position="134"/>
        <end position="453"/>
    </location>
</feature>
<evidence type="ECO:0000256" key="3">
    <source>
        <dbReference type="ARBA" id="ARBA00022705"/>
    </source>
</evidence>
<feature type="domain" description="Zinc finger Mcm10/DnaG-type" evidence="9">
    <location>
        <begin position="616"/>
        <end position="661"/>
    </location>
</feature>
<dbReference type="InterPro" id="IPR055065">
    <property type="entry name" value="OB_MCM10"/>
</dbReference>
<evidence type="ECO:0000259" key="10">
    <source>
        <dbReference type="Pfam" id="PF22379"/>
    </source>
</evidence>
<comment type="similarity">
    <text evidence="2">Belongs to the MCM10 family.</text>
</comment>
<proteinExistence type="inferred from homology"/>
<evidence type="ECO:0000256" key="2">
    <source>
        <dbReference type="ARBA" id="ARBA00009679"/>
    </source>
</evidence>
<feature type="domain" description="MCM10 OB-fold" evidence="10">
    <location>
        <begin position="458"/>
        <end position="589"/>
    </location>
</feature>
<feature type="compositionally biased region" description="Basic and acidic residues" evidence="8">
    <location>
        <begin position="193"/>
        <end position="206"/>
    </location>
</feature>
<evidence type="ECO:0000256" key="4">
    <source>
        <dbReference type="ARBA" id="ARBA00022723"/>
    </source>
</evidence>
<dbReference type="PANTHER" id="PTHR13454">
    <property type="entry name" value="PROTEIN MCM10 HOMOLOG"/>
    <property type="match status" value="1"/>
</dbReference>
<evidence type="ECO:0000256" key="5">
    <source>
        <dbReference type="ARBA" id="ARBA00022771"/>
    </source>
</evidence>
<feature type="compositionally biased region" description="Low complexity" evidence="8">
    <location>
        <begin position="859"/>
        <end position="868"/>
    </location>
</feature>
<evidence type="ECO:0000256" key="6">
    <source>
        <dbReference type="ARBA" id="ARBA00022833"/>
    </source>
</evidence>